<accession>A0AAV4I917</accession>
<dbReference type="AlphaFoldDB" id="A0AAV4I917"/>
<comment type="similarity">
    <text evidence="2">Belongs to the IFI6/IFI27 family.</text>
</comment>
<evidence type="ECO:0000313" key="8">
    <source>
        <dbReference type="EMBL" id="GFS06410.1"/>
    </source>
</evidence>
<evidence type="ECO:0000256" key="2">
    <source>
        <dbReference type="ARBA" id="ARBA00007262"/>
    </source>
</evidence>
<name>A0AAV4I917_9GAST</name>
<protein>
    <submittedName>
        <fullName evidence="8">ISG12a protein</fullName>
    </submittedName>
</protein>
<dbReference type="GO" id="GO:0001836">
    <property type="term" value="P:release of cytochrome c from mitochondria"/>
    <property type="evidence" value="ECO:0007669"/>
    <property type="project" value="TreeGrafter"/>
</dbReference>
<dbReference type="PANTHER" id="PTHR16932">
    <property type="entry name" value="INTERFERON ALPHA-INDUCIBLE PROTEIN 27"/>
    <property type="match status" value="1"/>
</dbReference>
<feature type="transmembrane region" description="Helical" evidence="6">
    <location>
        <begin position="71"/>
        <end position="92"/>
    </location>
</feature>
<sequence length="139" mass="13540">MNNFKKFTLFAVLLVTSHVQVVLAEEDSEFAWDVAKCGAAAVVGGAAMTVLGPAAAAGVGFTKAGIAAGSLAAKLMGLSATAGYGGGIIAGLQSLGAGGAGLASMATGAVTSCGAVLSGGRMNRKKACTGKELNCREKD</sequence>
<comment type="subcellular location">
    <subcellularLocation>
        <location evidence="1">Membrane</location>
        <topology evidence="1">Multi-pass membrane protein</topology>
    </subcellularLocation>
</comment>
<proteinExistence type="inferred from homology"/>
<dbReference type="Proteomes" id="UP000762676">
    <property type="component" value="Unassembled WGS sequence"/>
</dbReference>
<evidence type="ECO:0000256" key="1">
    <source>
        <dbReference type="ARBA" id="ARBA00004141"/>
    </source>
</evidence>
<evidence type="ECO:0000256" key="6">
    <source>
        <dbReference type="SAM" id="Phobius"/>
    </source>
</evidence>
<feature type="chain" id="PRO_5043774999" evidence="7">
    <location>
        <begin position="25"/>
        <end position="139"/>
    </location>
</feature>
<feature type="transmembrane region" description="Helical" evidence="6">
    <location>
        <begin position="98"/>
        <end position="117"/>
    </location>
</feature>
<dbReference type="GO" id="GO:0097193">
    <property type="term" value="P:intrinsic apoptotic signaling pathway"/>
    <property type="evidence" value="ECO:0007669"/>
    <property type="project" value="TreeGrafter"/>
</dbReference>
<evidence type="ECO:0000256" key="4">
    <source>
        <dbReference type="ARBA" id="ARBA00022989"/>
    </source>
</evidence>
<keyword evidence="3 6" id="KW-0812">Transmembrane</keyword>
<dbReference type="InterPro" id="IPR038213">
    <property type="entry name" value="IFI6/IFI27-like_sf"/>
</dbReference>
<dbReference type="PANTHER" id="PTHR16932:SF18">
    <property type="entry name" value="INTERFERON, ALPHA-INDUCIBLE PROTEIN 27-LIKE 2"/>
    <property type="match status" value="1"/>
</dbReference>
<evidence type="ECO:0000256" key="5">
    <source>
        <dbReference type="ARBA" id="ARBA00023136"/>
    </source>
</evidence>
<dbReference type="InterPro" id="IPR009311">
    <property type="entry name" value="IFI6/IFI27-like"/>
</dbReference>
<keyword evidence="9" id="KW-1185">Reference proteome</keyword>
<keyword evidence="4 6" id="KW-1133">Transmembrane helix</keyword>
<evidence type="ECO:0000313" key="9">
    <source>
        <dbReference type="Proteomes" id="UP000762676"/>
    </source>
</evidence>
<dbReference type="EMBL" id="BMAT01002420">
    <property type="protein sequence ID" value="GFS06410.1"/>
    <property type="molecule type" value="Genomic_DNA"/>
</dbReference>
<dbReference type="Gene3D" id="6.10.110.10">
    <property type="match status" value="1"/>
</dbReference>
<feature type="transmembrane region" description="Helical" evidence="6">
    <location>
        <begin position="40"/>
        <end position="59"/>
    </location>
</feature>
<keyword evidence="7" id="KW-0732">Signal</keyword>
<evidence type="ECO:0000256" key="3">
    <source>
        <dbReference type="ARBA" id="ARBA00022692"/>
    </source>
</evidence>
<organism evidence="8 9">
    <name type="scientific">Elysia marginata</name>
    <dbReference type="NCBI Taxonomy" id="1093978"/>
    <lineage>
        <taxon>Eukaryota</taxon>
        <taxon>Metazoa</taxon>
        <taxon>Spiralia</taxon>
        <taxon>Lophotrochozoa</taxon>
        <taxon>Mollusca</taxon>
        <taxon>Gastropoda</taxon>
        <taxon>Heterobranchia</taxon>
        <taxon>Euthyneura</taxon>
        <taxon>Panpulmonata</taxon>
        <taxon>Sacoglossa</taxon>
        <taxon>Placobranchoidea</taxon>
        <taxon>Plakobranchidae</taxon>
        <taxon>Elysia</taxon>
    </lineage>
</organism>
<dbReference type="GO" id="GO:0031966">
    <property type="term" value="C:mitochondrial membrane"/>
    <property type="evidence" value="ECO:0007669"/>
    <property type="project" value="TreeGrafter"/>
</dbReference>
<feature type="signal peptide" evidence="7">
    <location>
        <begin position="1"/>
        <end position="24"/>
    </location>
</feature>
<comment type="caution">
    <text evidence="8">The sequence shown here is derived from an EMBL/GenBank/DDBJ whole genome shotgun (WGS) entry which is preliminary data.</text>
</comment>
<evidence type="ECO:0000256" key="7">
    <source>
        <dbReference type="SAM" id="SignalP"/>
    </source>
</evidence>
<keyword evidence="5 6" id="KW-0472">Membrane</keyword>
<dbReference type="Pfam" id="PF06140">
    <property type="entry name" value="Ifi-6-16"/>
    <property type="match status" value="1"/>
</dbReference>
<reference evidence="8 9" key="1">
    <citation type="journal article" date="2021" name="Elife">
        <title>Chloroplast acquisition without the gene transfer in kleptoplastic sea slugs, Plakobranchus ocellatus.</title>
        <authorList>
            <person name="Maeda T."/>
            <person name="Takahashi S."/>
            <person name="Yoshida T."/>
            <person name="Shimamura S."/>
            <person name="Takaki Y."/>
            <person name="Nagai Y."/>
            <person name="Toyoda A."/>
            <person name="Suzuki Y."/>
            <person name="Arimoto A."/>
            <person name="Ishii H."/>
            <person name="Satoh N."/>
            <person name="Nishiyama T."/>
            <person name="Hasebe M."/>
            <person name="Maruyama T."/>
            <person name="Minagawa J."/>
            <person name="Obokata J."/>
            <person name="Shigenobu S."/>
        </authorList>
    </citation>
    <scope>NUCLEOTIDE SEQUENCE [LARGE SCALE GENOMIC DNA]</scope>
</reference>
<gene>
    <name evidence="8" type="ORF">ElyMa_001222800</name>
</gene>